<dbReference type="EMBL" id="VNHU01000003">
    <property type="protein sequence ID" value="TYP74994.1"/>
    <property type="molecule type" value="Genomic_DNA"/>
</dbReference>
<keyword evidence="9" id="KW-1185">Reference proteome</keyword>
<dbReference type="SUPFAM" id="SSF82689">
    <property type="entry name" value="Mechanosensitive channel protein MscS (YggB), C-terminal domain"/>
    <property type="match status" value="1"/>
</dbReference>
<feature type="transmembrane region" description="Helical" evidence="6">
    <location>
        <begin position="20"/>
        <end position="44"/>
    </location>
</feature>
<dbReference type="InterPro" id="IPR006685">
    <property type="entry name" value="MscS_channel_2nd"/>
</dbReference>
<dbReference type="Gene3D" id="2.30.30.60">
    <property type="match status" value="1"/>
</dbReference>
<gene>
    <name evidence="8" type="ORF">BD809_10356</name>
</gene>
<feature type="transmembrane region" description="Helical" evidence="6">
    <location>
        <begin position="89"/>
        <end position="121"/>
    </location>
</feature>
<dbReference type="InterPro" id="IPR045275">
    <property type="entry name" value="MscS_archaea/bacteria_type"/>
</dbReference>
<evidence type="ECO:0000259" key="7">
    <source>
        <dbReference type="Pfam" id="PF00924"/>
    </source>
</evidence>
<keyword evidence="5 6" id="KW-0472">Membrane</keyword>
<keyword evidence="2" id="KW-1003">Cell membrane</keyword>
<reference evidence="8 9" key="1">
    <citation type="submission" date="2019-07" db="EMBL/GenBank/DDBJ databases">
        <title>Genomic Encyclopedia of Archaeal and Bacterial Type Strains, Phase II (KMG-II): from individual species to whole genera.</title>
        <authorList>
            <person name="Goeker M."/>
        </authorList>
    </citation>
    <scope>NUCLEOTIDE SEQUENCE [LARGE SCALE GENOMIC DNA]</scope>
    <source>
        <strain evidence="8 9">DSM 17527</strain>
    </source>
</reference>
<dbReference type="GO" id="GO:0008381">
    <property type="term" value="F:mechanosensitive monoatomic ion channel activity"/>
    <property type="evidence" value="ECO:0007669"/>
    <property type="project" value="InterPro"/>
</dbReference>
<evidence type="ECO:0000256" key="5">
    <source>
        <dbReference type="ARBA" id="ARBA00023136"/>
    </source>
</evidence>
<feature type="transmembrane region" description="Helical" evidence="6">
    <location>
        <begin position="64"/>
        <end position="83"/>
    </location>
</feature>
<dbReference type="OrthoDB" id="9809206at2"/>
<evidence type="ECO:0000256" key="4">
    <source>
        <dbReference type="ARBA" id="ARBA00022989"/>
    </source>
</evidence>
<evidence type="ECO:0000256" key="2">
    <source>
        <dbReference type="ARBA" id="ARBA00022475"/>
    </source>
</evidence>
<comment type="subcellular location">
    <subcellularLocation>
        <location evidence="1">Cell membrane</location>
        <topology evidence="1">Multi-pass membrane protein</topology>
    </subcellularLocation>
</comment>
<evidence type="ECO:0000313" key="8">
    <source>
        <dbReference type="EMBL" id="TYP74994.1"/>
    </source>
</evidence>
<dbReference type="Gene3D" id="1.10.287.1260">
    <property type="match status" value="1"/>
</dbReference>
<dbReference type="RefSeq" id="WP_148781999.1">
    <property type="nucleotide sequence ID" value="NZ_VNHU01000003.1"/>
</dbReference>
<proteinExistence type="predicted"/>
<dbReference type="PANTHER" id="PTHR30221">
    <property type="entry name" value="SMALL-CONDUCTANCE MECHANOSENSITIVE CHANNEL"/>
    <property type="match status" value="1"/>
</dbReference>
<protein>
    <submittedName>
        <fullName evidence="8">Mechanosensitive ion channel-like protein</fullName>
    </submittedName>
</protein>
<dbReference type="InterPro" id="IPR023408">
    <property type="entry name" value="MscS_beta-dom_sf"/>
</dbReference>
<dbReference type="InterPro" id="IPR011066">
    <property type="entry name" value="MscS_channel_C_sf"/>
</dbReference>
<organism evidence="8 9">
    <name type="scientific">Aquimarina intermedia</name>
    <dbReference type="NCBI Taxonomy" id="350814"/>
    <lineage>
        <taxon>Bacteria</taxon>
        <taxon>Pseudomonadati</taxon>
        <taxon>Bacteroidota</taxon>
        <taxon>Flavobacteriia</taxon>
        <taxon>Flavobacteriales</taxon>
        <taxon>Flavobacteriaceae</taxon>
        <taxon>Aquimarina</taxon>
    </lineage>
</organism>
<dbReference type="PANTHER" id="PTHR30221:SF1">
    <property type="entry name" value="SMALL-CONDUCTANCE MECHANOSENSITIVE CHANNEL"/>
    <property type="match status" value="1"/>
</dbReference>
<dbReference type="Pfam" id="PF00924">
    <property type="entry name" value="MS_channel_2nd"/>
    <property type="match status" value="1"/>
</dbReference>
<keyword evidence="4 6" id="KW-1133">Transmembrane helix</keyword>
<feature type="domain" description="Mechanosensitive ion channel MscS" evidence="7">
    <location>
        <begin position="109"/>
        <end position="174"/>
    </location>
</feature>
<dbReference type="SUPFAM" id="SSF50182">
    <property type="entry name" value="Sm-like ribonucleoproteins"/>
    <property type="match status" value="1"/>
</dbReference>
<comment type="caution">
    <text evidence="8">The sequence shown here is derived from an EMBL/GenBank/DDBJ whole genome shotgun (WGS) entry which is preliminary data.</text>
</comment>
<evidence type="ECO:0000256" key="1">
    <source>
        <dbReference type="ARBA" id="ARBA00004651"/>
    </source>
</evidence>
<dbReference type="Gene3D" id="3.30.70.100">
    <property type="match status" value="1"/>
</dbReference>
<keyword evidence="3 6" id="KW-0812">Transmembrane</keyword>
<accession>A0A5S5C6L1</accession>
<evidence type="ECO:0000313" key="9">
    <source>
        <dbReference type="Proteomes" id="UP000324376"/>
    </source>
</evidence>
<sequence>MEKFLQKYIDVSTVEGTILYSLAVLLICWGVSWILGFILGKFLYYRQNRALRGVTQIKFFKNALRLMLFLLGLFIIILTVPGLREKAAYIFSGAGILAAVIAFAAQAAVANIIAGIFIVIFKPFRVGDYIKLDEERLGIVEDINLRQTVIRTFENKLLIIPNSVISNESVLNHNIRNSKILSFNNFKIGLFADIDKIRGIIQEEARKLPLYFDNRTNYEKENELLSDVEVRVIDVFDTYIHIRAYVWISDPFMEFKMKCDLKEAVQKRFIIEGVEMPIPLRKIIQ</sequence>
<evidence type="ECO:0000256" key="3">
    <source>
        <dbReference type="ARBA" id="ARBA00022692"/>
    </source>
</evidence>
<dbReference type="InterPro" id="IPR010920">
    <property type="entry name" value="LSM_dom_sf"/>
</dbReference>
<evidence type="ECO:0000256" key="6">
    <source>
        <dbReference type="SAM" id="Phobius"/>
    </source>
</evidence>
<dbReference type="AlphaFoldDB" id="A0A5S5C6L1"/>
<dbReference type="GO" id="GO:0005886">
    <property type="term" value="C:plasma membrane"/>
    <property type="evidence" value="ECO:0007669"/>
    <property type="project" value="UniProtKB-SubCell"/>
</dbReference>
<dbReference type="Proteomes" id="UP000324376">
    <property type="component" value="Unassembled WGS sequence"/>
</dbReference>
<name>A0A5S5C6L1_9FLAO</name>